<feature type="region of interest" description="Disordered" evidence="1">
    <location>
        <begin position="56"/>
        <end position="89"/>
    </location>
</feature>
<proteinExistence type="predicted"/>
<gene>
    <name evidence="3" type="ORF">BCR42DRAFT_391769</name>
</gene>
<feature type="signal peptide" evidence="2">
    <location>
        <begin position="1"/>
        <end position="22"/>
    </location>
</feature>
<dbReference type="Proteomes" id="UP000193560">
    <property type="component" value="Unassembled WGS sequence"/>
</dbReference>
<comment type="caution">
    <text evidence="3">The sequence shown here is derived from an EMBL/GenBank/DDBJ whole genome shotgun (WGS) entry which is preliminary data.</text>
</comment>
<evidence type="ECO:0000313" key="3">
    <source>
        <dbReference type="EMBL" id="ORZ16951.1"/>
    </source>
</evidence>
<protein>
    <submittedName>
        <fullName evidence="3">Uncharacterized protein</fullName>
    </submittedName>
</protein>
<keyword evidence="2" id="KW-0732">Signal</keyword>
<feature type="chain" id="PRO_5012485128" evidence="2">
    <location>
        <begin position="23"/>
        <end position="174"/>
    </location>
</feature>
<evidence type="ECO:0000256" key="1">
    <source>
        <dbReference type="SAM" id="MobiDB-lite"/>
    </source>
</evidence>
<evidence type="ECO:0000313" key="4">
    <source>
        <dbReference type="Proteomes" id="UP000193560"/>
    </source>
</evidence>
<dbReference type="OrthoDB" id="2382382at2759"/>
<dbReference type="EMBL" id="MCGE01000010">
    <property type="protein sequence ID" value="ORZ16951.1"/>
    <property type="molecule type" value="Genomic_DNA"/>
</dbReference>
<accession>A0A1X2II22</accession>
<sequence>MSCLLFITVIIIVIIKLQFSSTYSCPTTSPNSQQVQRLWKKLSNTFNSIKFFDGSYDSDDSDESSLSSSLDTKLTHSSPPPVTKLHRQRRRIRKQAANLSCCEETEKEEIRYTSIDQQPEKSLIVPPFSPTYCRPNHFPYSNFYIKLPDNRWMIRFRDGNRNILRTDIIHGNLI</sequence>
<name>A0A1X2II22_9FUNG</name>
<keyword evidence="4" id="KW-1185">Reference proteome</keyword>
<feature type="compositionally biased region" description="Low complexity" evidence="1">
    <location>
        <begin position="64"/>
        <end position="77"/>
    </location>
</feature>
<reference evidence="3 4" key="1">
    <citation type="submission" date="2016-07" db="EMBL/GenBank/DDBJ databases">
        <title>Pervasive Adenine N6-methylation of Active Genes in Fungi.</title>
        <authorList>
            <consortium name="DOE Joint Genome Institute"/>
            <person name="Mondo S.J."/>
            <person name="Dannebaum R.O."/>
            <person name="Kuo R.C."/>
            <person name="Labutti K."/>
            <person name="Haridas S."/>
            <person name="Kuo A."/>
            <person name="Salamov A."/>
            <person name="Ahrendt S.R."/>
            <person name="Lipzen A."/>
            <person name="Sullivan W."/>
            <person name="Andreopoulos W.B."/>
            <person name="Clum A."/>
            <person name="Lindquist E."/>
            <person name="Daum C."/>
            <person name="Ramamoorthy G.K."/>
            <person name="Gryganskyi A."/>
            <person name="Culley D."/>
            <person name="Magnuson J.K."/>
            <person name="James T.Y."/>
            <person name="O'Malley M.A."/>
            <person name="Stajich J.E."/>
            <person name="Spatafora J.W."/>
            <person name="Visel A."/>
            <person name="Grigoriev I.V."/>
        </authorList>
    </citation>
    <scope>NUCLEOTIDE SEQUENCE [LARGE SCALE GENOMIC DNA]</scope>
    <source>
        <strain evidence="3 4">NRRL 1336</strain>
    </source>
</reference>
<dbReference type="AlphaFoldDB" id="A0A1X2II22"/>
<organism evidence="3 4">
    <name type="scientific">Absidia repens</name>
    <dbReference type="NCBI Taxonomy" id="90262"/>
    <lineage>
        <taxon>Eukaryota</taxon>
        <taxon>Fungi</taxon>
        <taxon>Fungi incertae sedis</taxon>
        <taxon>Mucoromycota</taxon>
        <taxon>Mucoromycotina</taxon>
        <taxon>Mucoromycetes</taxon>
        <taxon>Mucorales</taxon>
        <taxon>Cunninghamellaceae</taxon>
        <taxon>Absidia</taxon>
    </lineage>
</organism>
<evidence type="ECO:0000256" key="2">
    <source>
        <dbReference type="SAM" id="SignalP"/>
    </source>
</evidence>